<feature type="region of interest" description="Disordered" evidence="1">
    <location>
        <begin position="252"/>
        <end position="290"/>
    </location>
</feature>
<dbReference type="HOGENOM" id="CLU_790177_0_0_1"/>
<dbReference type="Proteomes" id="UP000014071">
    <property type="component" value="Unassembled WGS sequence"/>
</dbReference>
<organism evidence="2 3">
    <name type="scientific">Pseudozyma hubeiensis (strain SY62)</name>
    <name type="common">Yeast</name>
    <dbReference type="NCBI Taxonomy" id="1305764"/>
    <lineage>
        <taxon>Eukaryota</taxon>
        <taxon>Fungi</taxon>
        <taxon>Dikarya</taxon>
        <taxon>Basidiomycota</taxon>
        <taxon>Ustilaginomycotina</taxon>
        <taxon>Ustilaginomycetes</taxon>
        <taxon>Ustilaginales</taxon>
        <taxon>Ustilaginaceae</taxon>
        <taxon>Pseudozyma</taxon>
    </lineage>
</organism>
<sequence length="351" mass="38555">MPLPTIYHDVSRSKNFSEDGMGSLFTPHLSHFSYIQGAQAPEIAAEPDLGNYPPPRPARSPKRERHATARTCTLDGPWPHPPYCYDPFVDYEDSSSSQVKEIDCSREDSIDIDPHLCSIADLRQMLEQTEGQSQSARTGRSFFEGTMPEKGFARDPDSKHDHSDEQLDKLNASLLPASTRALALVDSPASHRLSKGSNFKAGRGIIDVAINVFSRNARPVQSVESCDPLVTIRQRSHPATLDDEDALDEAFVPASDSGGPPRLTVSPKGSKSNSTATEVRLGPPKHSRGLRKQIYPPRVRYSMLTVSSFGCGRSESPCVVSTSGPLLRCAMDEKYPFDSPRSASDFRRPSL</sequence>
<feature type="compositionally biased region" description="Basic and acidic residues" evidence="1">
    <location>
        <begin position="151"/>
        <end position="165"/>
    </location>
</feature>
<evidence type="ECO:0000313" key="2">
    <source>
        <dbReference type="EMBL" id="GAC95435.1"/>
    </source>
</evidence>
<evidence type="ECO:0000256" key="1">
    <source>
        <dbReference type="SAM" id="MobiDB-lite"/>
    </source>
</evidence>
<protein>
    <submittedName>
        <fullName evidence="2">Uncharacterized protein</fullName>
    </submittedName>
</protein>
<dbReference type="GeneID" id="24108301"/>
<feature type="compositionally biased region" description="Polar residues" evidence="1">
    <location>
        <begin position="128"/>
        <end position="138"/>
    </location>
</feature>
<dbReference type="EMBL" id="DF238795">
    <property type="protein sequence ID" value="GAC95435.1"/>
    <property type="molecule type" value="Genomic_DNA"/>
</dbReference>
<reference evidence="3" key="1">
    <citation type="journal article" date="2013" name="Genome Announc.">
        <title>Draft genome sequence of the basidiomycetous yeast-like fungus Pseudozyma hubeiensis SY62, which produces an abundant amount of the biosurfactant mannosylerythritol lipids.</title>
        <authorList>
            <person name="Konishi M."/>
            <person name="Hatada Y."/>
            <person name="Horiuchi J."/>
        </authorList>
    </citation>
    <scope>NUCLEOTIDE SEQUENCE [LARGE SCALE GENOMIC DNA]</scope>
    <source>
        <strain evidence="3">SY62</strain>
    </source>
</reference>
<feature type="region of interest" description="Disordered" evidence="1">
    <location>
        <begin position="128"/>
        <end position="165"/>
    </location>
</feature>
<evidence type="ECO:0000313" key="3">
    <source>
        <dbReference type="Proteomes" id="UP000014071"/>
    </source>
</evidence>
<feature type="compositionally biased region" description="Polar residues" evidence="1">
    <location>
        <begin position="267"/>
        <end position="277"/>
    </location>
</feature>
<proteinExistence type="predicted"/>
<gene>
    <name evidence="2" type="ORF">PHSY_003011</name>
</gene>
<dbReference type="eggNOG" id="ENOG502RE8A">
    <property type="taxonomic scope" value="Eukaryota"/>
</dbReference>
<keyword evidence="3" id="KW-1185">Reference proteome</keyword>
<name>R9PBJ1_PSEHS</name>
<dbReference type="RefSeq" id="XP_012189022.1">
    <property type="nucleotide sequence ID" value="XM_012333632.1"/>
</dbReference>
<feature type="region of interest" description="Disordered" evidence="1">
    <location>
        <begin position="46"/>
        <end position="66"/>
    </location>
</feature>
<accession>R9PBJ1</accession>
<dbReference type="AlphaFoldDB" id="R9PBJ1"/>